<evidence type="ECO:0000313" key="1">
    <source>
        <dbReference type="EMBL" id="BCZ46926.1"/>
    </source>
</evidence>
<evidence type="ECO:0000313" key="2">
    <source>
        <dbReference type="Proteomes" id="UP000824633"/>
    </source>
</evidence>
<dbReference type="Proteomes" id="UP000824633">
    <property type="component" value="Chromosome"/>
</dbReference>
<keyword evidence="2" id="KW-1185">Reference proteome</keyword>
<proteinExistence type="predicted"/>
<accession>A0ABM7T6N2</accession>
<dbReference type="EMBL" id="AP024849">
    <property type="protein sequence ID" value="BCZ46926.1"/>
    <property type="molecule type" value="Genomic_DNA"/>
</dbReference>
<dbReference type="RefSeq" id="WP_224033321.1">
    <property type="nucleotide sequence ID" value="NZ_AP024849.1"/>
</dbReference>
<sequence length="676" mass="79668">MPLHNLVPLCSFKYVGDTLSGATFNYDTLSGLTKSENKILYKTNDPIINKNNNKLLTNLFKNIAIITKNKNLEKEKSTLIKCELKMVSSYIRKINIGENKDLRVLNYNELCLASDKNLSQQNIRELNQQSLKEIALCDLRNIESQMSKELNKDNPIIYKVESHELSIEDIIQVYLSGNLNLEMQNIKEFNVANYNTLEINKRVINKQLGYSIQGMEIMGMNKTSNGKYVYKPKSIIIGLNDNSGYQLSSTGQKLSKEVITKYYYKTKNISLELNDITKLLYRIELKQLNKDSSQKDYNRMSPSPINKDASQRGFYKLLSHNISKDESKNYLDRIHLSFIFKDNSKRYFYKQGSYLVSKNKNRYFYKETLVSLLKKSESYLDRVVSFDLYKNFEKQLGRISLFHLFNSKEHYLKNMNDRIIYTQKEKGLLDLGLINLSKSYNQYLNDFDMVGIYKESNYGFIDVVNRWWWLNPSAPKDSLIVPNKDYAEMIDLLENPNFEYLRYNHHPIEWGQKWGIDYDIPPRAISVEIMLDLVNIITMIWHKNVQGWLCCTGKEGIQFLMELIYDWYSMNNSNPNSDYHRAYRWIRWEAEKVYFLKTSSGLQSIGILVTNLIAYMKNHHFNLTPLWSNVKAMDEERNFNHIAKNGDLMQELDKIKGNRHYLMETQNFERKNIFRR</sequence>
<reference evidence="2" key="1">
    <citation type="submission" date="2021-07" db="EMBL/GenBank/DDBJ databases">
        <title>Complete genome sequencing of a Clostridium isolate.</title>
        <authorList>
            <person name="Ueki A."/>
            <person name="Tonouchi A."/>
        </authorList>
    </citation>
    <scope>NUCLEOTIDE SEQUENCE [LARGE SCALE GENOMIC DNA]</scope>
    <source>
        <strain evidence="2">C5S11</strain>
    </source>
</reference>
<gene>
    <name evidence="1" type="ORF">psyc5s11_29930</name>
</gene>
<name>A0ABM7T6N2_9CLOT</name>
<organism evidence="1 2">
    <name type="scientific">Clostridium gelidum</name>
    <dbReference type="NCBI Taxonomy" id="704125"/>
    <lineage>
        <taxon>Bacteria</taxon>
        <taxon>Bacillati</taxon>
        <taxon>Bacillota</taxon>
        <taxon>Clostridia</taxon>
        <taxon>Eubacteriales</taxon>
        <taxon>Clostridiaceae</taxon>
        <taxon>Clostridium</taxon>
    </lineage>
</organism>
<protein>
    <submittedName>
        <fullName evidence="1">Uncharacterized protein</fullName>
    </submittedName>
</protein>